<evidence type="ECO:0000256" key="8">
    <source>
        <dbReference type="ARBA" id="ARBA00023274"/>
    </source>
</evidence>
<feature type="compositionally biased region" description="Basic and acidic residues" evidence="9">
    <location>
        <begin position="442"/>
        <end position="452"/>
    </location>
</feature>
<evidence type="ECO:0000313" key="11">
    <source>
        <dbReference type="EMBL" id="CAD2217559.1"/>
    </source>
</evidence>
<evidence type="ECO:0000256" key="2">
    <source>
        <dbReference type="ARBA" id="ARBA00004496"/>
    </source>
</evidence>
<comment type="similarity">
    <text evidence="3">Belongs to the SRP72 family.</text>
</comment>
<evidence type="ECO:0000256" key="9">
    <source>
        <dbReference type="SAM" id="MobiDB-lite"/>
    </source>
</evidence>
<keyword evidence="8" id="KW-0687">Ribonucleoprotein</keyword>
<dbReference type="VEuPathDB" id="TriTrypDB:ADEAN_000503700"/>
<dbReference type="Proteomes" id="UP000515908">
    <property type="component" value="Chromosome 09"/>
</dbReference>
<dbReference type="GO" id="GO:0006614">
    <property type="term" value="P:SRP-dependent cotranslational protein targeting to membrane"/>
    <property type="evidence" value="ECO:0007669"/>
    <property type="project" value="InterPro"/>
</dbReference>
<feature type="compositionally biased region" description="Basic and acidic residues" evidence="9">
    <location>
        <begin position="475"/>
        <end position="497"/>
    </location>
</feature>
<evidence type="ECO:0000256" key="4">
    <source>
        <dbReference type="ARBA" id="ARBA00018350"/>
    </source>
</evidence>
<keyword evidence="7" id="KW-0733">Signal recognition particle</keyword>
<dbReference type="Pfam" id="PF08492">
    <property type="entry name" value="SRP72"/>
    <property type="match status" value="1"/>
</dbReference>
<dbReference type="GO" id="GO:0005786">
    <property type="term" value="C:signal recognition particle, endoplasmic reticulum targeting"/>
    <property type="evidence" value="ECO:0007669"/>
    <property type="project" value="UniProtKB-KW"/>
</dbReference>
<organism evidence="11 12">
    <name type="scientific">Angomonas deanei</name>
    <dbReference type="NCBI Taxonomy" id="59799"/>
    <lineage>
        <taxon>Eukaryota</taxon>
        <taxon>Discoba</taxon>
        <taxon>Euglenozoa</taxon>
        <taxon>Kinetoplastea</taxon>
        <taxon>Metakinetoplastina</taxon>
        <taxon>Trypanosomatida</taxon>
        <taxon>Trypanosomatidae</taxon>
        <taxon>Strigomonadinae</taxon>
        <taxon>Angomonas</taxon>
    </lineage>
</organism>
<dbReference type="GO" id="GO:0005783">
    <property type="term" value="C:endoplasmic reticulum"/>
    <property type="evidence" value="ECO:0007669"/>
    <property type="project" value="UniProtKB-SubCell"/>
</dbReference>
<dbReference type="SUPFAM" id="SSF48452">
    <property type="entry name" value="TPR-like"/>
    <property type="match status" value="1"/>
</dbReference>
<evidence type="ECO:0000256" key="5">
    <source>
        <dbReference type="ARBA" id="ARBA00022490"/>
    </source>
</evidence>
<keyword evidence="12" id="KW-1185">Reference proteome</keyword>
<keyword evidence="6" id="KW-0256">Endoplasmic reticulum</keyword>
<accession>A0A7G2CDI5</accession>
<dbReference type="PANTHER" id="PTHR14094:SF9">
    <property type="entry name" value="SIGNAL RECOGNITION PARTICLE SUBUNIT SRP72"/>
    <property type="match status" value="1"/>
</dbReference>
<dbReference type="EMBL" id="LR877153">
    <property type="protein sequence ID" value="CAD2217559.1"/>
    <property type="molecule type" value="Genomic_DNA"/>
</dbReference>
<evidence type="ECO:0000313" key="12">
    <source>
        <dbReference type="Proteomes" id="UP000515908"/>
    </source>
</evidence>
<dbReference type="GO" id="GO:0043022">
    <property type="term" value="F:ribosome binding"/>
    <property type="evidence" value="ECO:0007669"/>
    <property type="project" value="TreeGrafter"/>
</dbReference>
<protein>
    <recommendedName>
        <fullName evidence="4">Signal recognition particle subunit SRP72</fullName>
    </recommendedName>
</protein>
<name>A0A7G2CDI5_9TRYP</name>
<dbReference type="InterPro" id="IPR026270">
    <property type="entry name" value="SRP72"/>
</dbReference>
<comment type="subcellular location">
    <subcellularLocation>
        <location evidence="2">Cytoplasm</location>
    </subcellularLocation>
    <subcellularLocation>
        <location evidence="1">Endoplasmic reticulum</location>
    </subcellularLocation>
</comment>
<evidence type="ECO:0000259" key="10">
    <source>
        <dbReference type="Pfam" id="PF08492"/>
    </source>
</evidence>
<keyword evidence="5" id="KW-0963">Cytoplasm</keyword>
<feature type="region of interest" description="Disordered" evidence="9">
    <location>
        <begin position="424"/>
        <end position="504"/>
    </location>
</feature>
<proteinExistence type="inferred from homology"/>
<feature type="compositionally biased region" description="Basic residues" evidence="9">
    <location>
        <begin position="429"/>
        <end position="441"/>
    </location>
</feature>
<feature type="domain" description="Signal recognition particle SRP72 subunit RNA-binding" evidence="10">
    <location>
        <begin position="424"/>
        <end position="461"/>
    </location>
</feature>
<dbReference type="PANTHER" id="PTHR14094">
    <property type="entry name" value="SIGNAL RECOGNITION PARTICLE 72"/>
    <property type="match status" value="1"/>
</dbReference>
<dbReference type="InterPro" id="IPR011990">
    <property type="entry name" value="TPR-like_helical_dom_sf"/>
</dbReference>
<evidence type="ECO:0000256" key="1">
    <source>
        <dbReference type="ARBA" id="ARBA00004240"/>
    </source>
</evidence>
<sequence length="504" mass="56631">MQKESGRTVAEVIRDVDDKTADLIYNYATAMVETKDGTEGAMKSLVQAEGMTAQEHKNSKIKTIQSALALSSEERRALLGGSTTYVAPKTPERKFFDNVCNIWAQMAYVYCQMKQEEKAAEILNFIMENHPTSGTVSAITAVNQSAVSPQKDFFESLKRLKAAQHSKYLSRLTSRQIMAIHYNVALLYFRAGSLNSCRKEVERMEKLSPTNTLTLTMRLVLAVKDSRKKQSDVSVLKGIINKYVEEAGDGSTYVQLVAAQIFLENNDLPNAIAILSGVAEIRAKPSTTTTLFSWMVQTGAEDKAMQLLDAYLQSSTPDDARAVLAWSVEFLLRRQQHQLAANYLKEVVSKSGSLANDSVVTSLLALSLSYSDVEKAREMAAKLQSTKSLVHHNMTDTAVEQLEAQVPSRTALEDIGYRRVTVTEEKKKTTSRRRRAMRRPPKSMEGKLDPERWLPMAVRSYVKDLPPKRKREMKRQRALEQEQKRKQAQQRKKEAAETKTSAAF</sequence>
<evidence type="ECO:0000256" key="3">
    <source>
        <dbReference type="ARBA" id="ARBA00007676"/>
    </source>
</evidence>
<gene>
    <name evidence="11" type="ORF">ADEAN_000503700</name>
</gene>
<dbReference type="Gene3D" id="1.25.40.10">
    <property type="entry name" value="Tetratricopeptide repeat domain"/>
    <property type="match status" value="1"/>
</dbReference>
<dbReference type="GO" id="GO:0008312">
    <property type="term" value="F:7S RNA binding"/>
    <property type="evidence" value="ECO:0007669"/>
    <property type="project" value="InterPro"/>
</dbReference>
<dbReference type="InterPro" id="IPR013699">
    <property type="entry name" value="Signal_recog_part_SRP72_RNA-bd"/>
</dbReference>
<evidence type="ECO:0000256" key="7">
    <source>
        <dbReference type="ARBA" id="ARBA00023135"/>
    </source>
</evidence>
<evidence type="ECO:0000256" key="6">
    <source>
        <dbReference type="ARBA" id="ARBA00022824"/>
    </source>
</evidence>
<dbReference type="AlphaFoldDB" id="A0A7G2CDI5"/>
<reference evidence="11 12" key="1">
    <citation type="submission" date="2020-08" db="EMBL/GenBank/DDBJ databases">
        <authorList>
            <person name="Newling K."/>
            <person name="Davey J."/>
            <person name="Forrester S."/>
        </authorList>
    </citation>
    <scope>NUCLEOTIDE SEQUENCE [LARGE SCALE GENOMIC DNA]</scope>
    <source>
        <strain evidence="12">Crithidia deanei Carvalho (ATCC PRA-265)</strain>
    </source>
</reference>